<accession>A0A6N8T9G6</accession>
<organism evidence="1 2">
    <name type="scientific">Shinella zoogloeoides</name>
    <name type="common">Crabtreella saccharophila</name>
    <dbReference type="NCBI Taxonomy" id="352475"/>
    <lineage>
        <taxon>Bacteria</taxon>
        <taxon>Pseudomonadati</taxon>
        <taxon>Pseudomonadota</taxon>
        <taxon>Alphaproteobacteria</taxon>
        <taxon>Hyphomicrobiales</taxon>
        <taxon>Rhizobiaceae</taxon>
        <taxon>Shinella</taxon>
    </lineage>
</organism>
<dbReference type="Proteomes" id="UP000440304">
    <property type="component" value="Unassembled WGS sequence"/>
</dbReference>
<evidence type="ECO:0000313" key="2">
    <source>
        <dbReference type="Proteomes" id="UP000440304"/>
    </source>
</evidence>
<protein>
    <submittedName>
        <fullName evidence="1">Uncharacterized protein</fullName>
    </submittedName>
</protein>
<dbReference type="RefSeq" id="WP_160784523.1">
    <property type="nucleotide sequence ID" value="NZ_CP086610.1"/>
</dbReference>
<dbReference type="EMBL" id="WUML01000001">
    <property type="protein sequence ID" value="MXN99074.1"/>
    <property type="molecule type" value="Genomic_DNA"/>
</dbReference>
<name>A0A6N8T9G6_SHIZO</name>
<comment type="caution">
    <text evidence="1">The sequence shown here is derived from an EMBL/GenBank/DDBJ whole genome shotgun (WGS) entry which is preliminary data.</text>
</comment>
<proteinExistence type="predicted"/>
<sequence length="127" mass="14341">MQRRLSPGGGVFRFCEGLKRRKPYIPFGDARLAKIRMAASDKNASEPGTPVRKTFPEQAAMSPAVLKQIAAHPYRTVIGTLSKDESRSFFEKFPKKFFIDAIGGRLPDRIWPRRRLISLRDPVGLPT</sequence>
<evidence type="ECO:0000313" key="1">
    <source>
        <dbReference type="EMBL" id="MXN99074.1"/>
    </source>
</evidence>
<reference evidence="1 2" key="1">
    <citation type="submission" date="2019-12" db="EMBL/GenBank/DDBJ databases">
        <title>Shinella granuli gen. nov., sp. nov., and proposal of the reclassification of Zoogloea ramigera ATCC 19623 as Shinella zoogloeoides sp. nov.</title>
        <authorList>
            <person name="Gao J."/>
        </authorList>
    </citation>
    <scope>NUCLEOTIDE SEQUENCE [LARGE SCALE GENOMIC DNA]</scope>
    <source>
        <strain evidence="1 2">DSM 287</strain>
    </source>
</reference>
<gene>
    <name evidence="1" type="ORF">GR156_02050</name>
</gene>
<dbReference type="OrthoDB" id="9961112at2"/>
<dbReference type="AlphaFoldDB" id="A0A6N8T9G6"/>